<dbReference type="InterPro" id="IPR052147">
    <property type="entry name" value="PP2-like/Lectin"/>
</dbReference>
<dbReference type="PANTHER" id="PTHR48478:SF1">
    <property type="entry name" value="LECTIN-LIKE"/>
    <property type="match status" value="1"/>
</dbReference>
<protein>
    <submittedName>
        <fullName evidence="1">Uncharacterized protein</fullName>
    </submittedName>
</protein>
<proteinExistence type="predicted"/>
<sequence length="196" mass="22230">MDSERKDGHSNPHRKAEGSYIEVPNHQGSFKVPVNALNIIWGNDPRFWQVINLSEEETKLTGFKDGAVLLQVNWTEVTGKVSANAFKMVAPASKYEIYYIVKFKVDAFGWHSVPIKFKVKINGKETVKSMILESYREKNDVWHEIPGGEFSVVTETTGNVAFGMFEVESDWWKGGMVLAGIKIKPKAQVIENERRP</sequence>
<dbReference type="EMBL" id="OIVN01002079">
    <property type="protein sequence ID" value="SPD00354.1"/>
    <property type="molecule type" value="Genomic_DNA"/>
</dbReference>
<dbReference type="AlphaFoldDB" id="A0A2N9GM79"/>
<dbReference type="Pfam" id="PF14299">
    <property type="entry name" value="PP2"/>
    <property type="match status" value="1"/>
</dbReference>
<name>A0A2N9GM79_FAGSY</name>
<reference evidence="1" key="1">
    <citation type="submission" date="2018-02" db="EMBL/GenBank/DDBJ databases">
        <authorList>
            <person name="Cohen D.B."/>
            <person name="Kent A.D."/>
        </authorList>
    </citation>
    <scope>NUCLEOTIDE SEQUENCE</scope>
</reference>
<gene>
    <name evidence="1" type="ORF">FSB_LOCUS28236</name>
</gene>
<evidence type="ECO:0000313" key="1">
    <source>
        <dbReference type="EMBL" id="SPD00354.1"/>
    </source>
</evidence>
<organism evidence="1">
    <name type="scientific">Fagus sylvatica</name>
    <name type="common">Beechnut</name>
    <dbReference type="NCBI Taxonomy" id="28930"/>
    <lineage>
        <taxon>Eukaryota</taxon>
        <taxon>Viridiplantae</taxon>
        <taxon>Streptophyta</taxon>
        <taxon>Embryophyta</taxon>
        <taxon>Tracheophyta</taxon>
        <taxon>Spermatophyta</taxon>
        <taxon>Magnoliopsida</taxon>
        <taxon>eudicotyledons</taxon>
        <taxon>Gunneridae</taxon>
        <taxon>Pentapetalae</taxon>
        <taxon>rosids</taxon>
        <taxon>fabids</taxon>
        <taxon>Fagales</taxon>
        <taxon>Fagaceae</taxon>
        <taxon>Fagus</taxon>
    </lineage>
</organism>
<dbReference type="PANTHER" id="PTHR48478">
    <property type="entry name" value="LECTIN-LIKE"/>
    <property type="match status" value="1"/>
</dbReference>
<accession>A0A2N9GM79</accession>
<dbReference type="InterPro" id="IPR025886">
    <property type="entry name" value="PP2-like"/>
</dbReference>
<dbReference type="GO" id="GO:0030246">
    <property type="term" value="F:carbohydrate binding"/>
    <property type="evidence" value="ECO:0007669"/>
    <property type="project" value="InterPro"/>
</dbReference>